<dbReference type="Proteomes" id="UP000570361">
    <property type="component" value="Unassembled WGS sequence"/>
</dbReference>
<evidence type="ECO:0000313" key="11">
    <source>
        <dbReference type="Proteomes" id="UP000570361"/>
    </source>
</evidence>
<evidence type="ECO:0000256" key="3">
    <source>
        <dbReference type="ARBA" id="ARBA00022544"/>
    </source>
</evidence>
<evidence type="ECO:0000256" key="2">
    <source>
        <dbReference type="ARBA" id="ARBA00007886"/>
    </source>
</evidence>
<feature type="domain" description="Spore germination GerAC-like C-terminal" evidence="8">
    <location>
        <begin position="187"/>
        <end position="349"/>
    </location>
</feature>
<gene>
    <name evidence="10" type="ORF">FHS18_004639</name>
</gene>
<reference evidence="10 11" key="1">
    <citation type="submission" date="2020-08" db="EMBL/GenBank/DDBJ databases">
        <title>Genomic Encyclopedia of Type Strains, Phase III (KMG-III): the genomes of soil and plant-associated and newly described type strains.</title>
        <authorList>
            <person name="Whitman W."/>
        </authorList>
    </citation>
    <scope>NUCLEOTIDE SEQUENCE [LARGE SCALE GENOMIC DNA]</scope>
    <source>
        <strain evidence="10 11">CECT 5862</strain>
    </source>
</reference>
<dbReference type="PANTHER" id="PTHR35789">
    <property type="entry name" value="SPORE GERMINATION PROTEIN B3"/>
    <property type="match status" value="1"/>
</dbReference>
<keyword evidence="3" id="KW-0309">Germination</keyword>
<dbReference type="PANTHER" id="PTHR35789:SF1">
    <property type="entry name" value="SPORE GERMINATION PROTEIN B3"/>
    <property type="match status" value="1"/>
</dbReference>
<dbReference type="Pfam" id="PF25198">
    <property type="entry name" value="Spore_GerAC_N"/>
    <property type="match status" value="1"/>
</dbReference>
<evidence type="ECO:0000256" key="1">
    <source>
        <dbReference type="ARBA" id="ARBA00004635"/>
    </source>
</evidence>
<evidence type="ECO:0000256" key="5">
    <source>
        <dbReference type="ARBA" id="ARBA00023136"/>
    </source>
</evidence>
<dbReference type="EMBL" id="JACHXK010000013">
    <property type="protein sequence ID" value="MBB3112538.1"/>
    <property type="molecule type" value="Genomic_DNA"/>
</dbReference>
<sequence>MNDRAFVLTMYVDAAPDGKVELTLSLPLPNQLTSEGSSGGGASNEPPFGPITAKGRTIADAYRELNADLSREIYWGQIKTIIIGDGFARQGIEPLIEFASRNSQFPIKTFVMVAPGKAKDVSEIIPRFETFPSDVFREFANRRVMLDTSVRDILMAREYTNDFIIGRLDIRESQNFGKVKKRVLSDGGVYFKDGKLAATIPERGMRGAMWLMDRMKDAVITINAPVDDKPISIIVHRTTTKIKPKLVQGKPVFHAKMKPVAQIVSSDSAADLADPRQLEALEKLFNADIQSRVRLAFDKSKQVGADVFELAAYLNWYKPKQWSHWKSDWDEVYRNDVQLEVDVETKLELPGQIIRNTQPRQ</sequence>
<dbReference type="AlphaFoldDB" id="A0A7W5B1B7"/>
<comment type="subcellular location">
    <subcellularLocation>
        <location evidence="1">Membrane</location>
        <topology evidence="1">Lipid-anchor</topology>
    </subcellularLocation>
</comment>
<dbReference type="Gene3D" id="3.30.300.210">
    <property type="entry name" value="Nutrient germinant receptor protein C, domain 3"/>
    <property type="match status" value="1"/>
</dbReference>
<accession>A0A7W5B1B7</accession>
<dbReference type="GO" id="GO:0009847">
    <property type="term" value="P:spore germination"/>
    <property type="evidence" value="ECO:0007669"/>
    <property type="project" value="InterPro"/>
</dbReference>
<comment type="caution">
    <text evidence="10">The sequence shown here is derived from an EMBL/GenBank/DDBJ whole genome shotgun (WGS) entry which is preliminary data.</text>
</comment>
<dbReference type="InterPro" id="IPR046953">
    <property type="entry name" value="Spore_GerAC-like_C"/>
</dbReference>
<proteinExistence type="inferred from homology"/>
<feature type="domain" description="Spore germination protein N-terminal" evidence="9">
    <location>
        <begin position="1"/>
        <end position="157"/>
    </location>
</feature>
<keyword evidence="11" id="KW-1185">Reference proteome</keyword>
<dbReference type="InterPro" id="IPR038501">
    <property type="entry name" value="Spore_GerAC_C_sf"/>
</dbReference>
<dbReference type="GO" id="GO:0016020">
    <property type="term" value="C:membrane"/>
    <property type="evidence" value="ECO:0007669"/>
    <property type="project" value="UniProtKB-SubCell"/>
</dbReference>
<evidence type="ECO:0000256" key="7">
    <source>
        <dbReference type="ARBA" id="ARBA00023288"/>
    </source>
</evidence>
<keyword evidence="4" id="KW-0732">Signal</keyword>
<evidence type="ECO:0000313" key="10">
    <source>
        <dbReference type="EMBL" id="MBB3112538.1"/>
    </source>
</evidence>
<keyword evidence="7" id="KW-0449">Lipoprotein</keyword>
<dbReference type="Pfam" id="PF05504">
    <property type="entry name" value="Spore_GerAC"/>
    <property type="match status" value="1"/>
</dbReference>
<organism evidence="10 11">
    <name type="scientific">Paenibacillus phyllosphaerae</name>
    <dbReference type="NCBI Taxonomy" id="274593"/>
    <lineage>
        <taxon>Bacteria</taxon>
        <taxon>Bacillati</taxon>
        <taxon>Bacillota</taxon>
        <taxon>Bacilli</taxon>
        <taxon>Bacillales</taxon>
        <taxon>Paenibacillaceae</taxon>
        <taxon>Paenibacillus</taxon>
    </lineage>
</organism>
<dbReference type="InterPro" id="IPR057336">
    <property type="entry name" value="GerAC_N"/>
</dbReference>
<dbReference type="InterPro" id="IPR008844">
    <property type="entry name" value="Spore_GerAC-like"/>
</dbReference>
<name>A0A7W5B1B7_9BACL</name>
<evidence type="ECO:0000259" key="9">
    <source>
        <dbReference type="Pfam" id="PF25198"/>
    </source>
</evidence>
<comment type="similarity">
    <text evidence="2">Belongs to the GerABKC lipoprotein family.</text>
</comment>
<evidence type="ECO:0000256" key="4">
    <source>
        <dbReference type="ARBA" id="ARBA00022729"/>
    </source>
</evidence>
<protein>
    <submittedName>
        <fullName evidence="10">Spore germination protein KC</fullName>
    </submittedName>
</protein>
<dbReference type="NCBIfam" id="TIGR02887">
    <property type="entry name" value="spore_ger_x_C"/>
    <property type="match status" value="1"/>
</dbReference>
<evidence type="ECO:0000259" key="8">
    <source>
        <dbReference type="Pfam" id="PF05504"/>
    </source>
</evidence>
<evidence type="ECO:0000256" key="6">
    <source>
        <dbReference type="ARBA" id="ARBA00023139"/>
    </source>
</evidence>
<keyword evidence="5" id="KW-0472">Membrane</keyword>
<keyword evidence="6" id="KW-0564">Palmitate</keyword>